<dbReference type="SUPFAM" id="SSF75005">
    <property type="entry name" value="Arabinanase/levansucrase/invertase"/>
    <property type="match status" value="1"/>
</dbReference>
<reference evidence="2 3" key="1">
    <citation type="submission" date="2018-08" db="EMBL/GenBank/DDBJ databases">
        <title>A genome reference for cultivated species of the human gut microbiota.</title>
        <authorList>
            <person name="Zou Y."/>
            <person name="Xue W."/>
            <person name="Luo G."/>
        </authorList>
    </citation>
    <scope>NUCLEOTIDE SEQUENCE [LARGE SCALE GENOMIC DNA]</scope>
    <source>
        <strain evidence="2 3">OM05-15BH</strain>
    </source>
</reference>
<sequence>MISKILDNIFMNKFRILYNKLFQEAVWKIAYRINACHWPFEYSESFHTIPNTPKYWFADPLLIEYKGGLFVFCEAFNKKKNIGELAVMEYVGGNWTNPKVVISNKYHMSYPFVFNYEGIYYMIPESAENNSLELYICHKFPYVWEKKCNLLENTKLADPTVIVEGKQIYLYAYTEKKEEYIGYLYSVDPRQGLCSLLHTKQYLANEGRPAGPVIPISEYYIRSSQDSRVMYGQSIIWNKFRIVNEQIEETGIDVIINKKILIDQKTGVDRIHTFSYAGNMEFIDYCEFKFDLLKRLKILKRKWDVSKRK</sequence>
<dbReference type="AlphaFoldDB" id="A0A3E5B516"/>
<evidence type="ECO:0000313" key="2">
    <source>
        <dbReference type="EMBL" id="RGN32672.1"/>
    </source>
</evidence>
<evidence type="ECO:0000259" key="1">
    <source>
        <dbReference type="Pfam" id="PF24793"/>
    </source>
</evidence>
<feature type="domain" description="Glucosamine inositolphosphorylceramide transferase 1 N-terminal" evidence="1">
    <location>
        <begin position="51"/>
        <end position="243"/>
    </location>
</feature>
<comment type="caution">
    <text evidence="2">The sequence shown here is derived from an EMBL/GenBank/DDBJ whole genome shotgun (WGS) entry which is preliminary data.</text>
</comment>
<dbReference type="InterPro" id="IPR023296">
    <property type="entry name" value="Glyco_hydro_beta-prop_sf"/>
</dbReference>
<organism evidence="2 3">
    <name type="scientific">Bacteroides oleiciplenus</name>
    <dbReference type="NCBI Taxonomy" id="626931"/>
    <lineage>
        <taxon>Bacteria</taxon>
        <taxon>Pseudomonadati</taxon>
        <taxon>Bacteroidota</taxon>
        <taxon>Bacteroidia</taxon>
        <taxon>Bacteroidales</taxon>
        <taxon>Bacteroidaceae</taxon>
        <taxon>Bacteroides</taxon>
    </lineage>
</organism>
<gene>
    <name evidence="2" type="ORF">DXB65_18085</name>
</gene>
<dbReference type="InterPro" id="IPR056442">
    <property type="entry name" value="GINT1_N"/>
</dbReference>
<dbReference type="Proteomes" id="UP000260983">
    <property type="component" value="Unassembled WGS sequence"/>
</dbReference>
<dbReference type="Pfam" id="PF24793">
    <property type="entry name" value="GINT1_N"/>
    <property type="match status" value="1"/>
</dbReference>
<accession>A0A3E5B516</accession>
<evidence type="ECO:0000313" key="3">
    <source>
        <dbReference type="Proteomes" id="UP000260983"/>
    </source>
</evidence>
<name>A0A3E5B516_9BACE</name>
<protein>
    <recommendedName>
        <fullName evidence="1">Glucosamine inositolphosphorylceramide transferase 1 N-terminal domain-containing protein</fullName>
    </recommendedName>
</protein>
<proteinExistence type="predicted"/>
<dbReference type="EMBL" id="QSUL01000013">
    <property type="protein sequence ID" value="RGN32672.1"/>
    <property type="molecule type" value="Genomic_DNA"/>
</dbReference>